<evidence type="ECO:0000313" key="2">
    <source>
        <dbReference type="Proteomes" id="UP000007306"/>
    </source>
</evidence>
<organism evidence="1 2">
    <name type="scientific">Oryza glaberrima</name>
    <name type="common">African rice</name>
    <dbReference type="NCBI Taxonomy" id="4538"/>
    <lineage>
        <taxon>Eukaryota</taxon>
        <taxon>Viridiplantae</taxon>
        <taxon>Streptophyta</taxon>
        <taxon>Embryophyta</taxon>
        <taxon>Tracheophyta</taxon>
        <taxon>Spermatophyta</taxon>
        <taxon>Magnoliopsida</taxon>
        <taxon>Liliopsida</taxon>
        <taxon>Poales</taxon>
        <taxon>Poaceae</taxon>
        <taxon>BOP clade</taxon>
        <taxon>Oryzoideae</taxon>
        <taxon>Oryzeae</taxon>
        <taxon>Oryzinae</taxon>
        <taxon>Oryza</taxon>
    </lineage>
</organism>
<keyword evidence="2" id="KW-1185">Reference proteome</keyword>
<accession>I1PD85</accession>
<dbReference type="HOGENOM" id="CLU_1840283_0_0_1"/>
<reference evidence="1 2" key="2">
    <citation type="submission" date="2018-04" db="EMBL/GenBank/DDBJ databases">
        <title>OglaRS2 (Oryza glaberrima Reference Sequence Version 2).</title>
        <authorList>
            <person name="Zhang J."/>
            <person name="Kudrna D."/>
            <person name="Lee S."/>
            <person name="Talag J."/>
            <person name="Rajasekar S."/>
            <person name="Wing R.A."/>
        </authorList>
    </citation>
    <scope>NUCLEOTIDE SEQUENCE [LARGE SCALE GENOMIC DNA]</scope>
    <source>
        <strain evidence="1 2">cv. IRGC 96717</strain>
    </source>
</reference>
<evidence type="ECO:0000313" key="1">
    <source>
        <dbReference type="EnsemblPlants" id="ORGLA03G0233100.1"/>
    </source>
</evidence>
<dbReference type="Proteomes" id="UP000007306">
    <property type="component" value="Chromosome 3"/>
</dbReference>
<name>I1PD85_ORYGL</name>
<sequence length="140" mass="15802">METPCDDIDKALFRAGTIITIGNGEKIKFWSDNWLEGSPPKEIAPSIFNLSNRKSKYLKFDLENNHRMAILKPITSVAEIDELVHLGSMLQNVTLAQDSQMTFAGNGLKTDNIRQRVLIKHSSKVRLRMLCSNQSGTREL</sequence>
<protein>
    <submittedName>
        <fullName evidence="1">Uncharacterized protein</fullName>
    </submittedName>
</protein>
<dbReference type="EnsemblPlants" id="ORGLA03G0233100.1">
    <property type="protein sequence ID" value="ORGLA03G0233100.1"/>
    <property type="gene ID" value="ORGLA03G0233100"/>
</dbReference>
<reference evidence="1" key="1">
    <citation type="submission" date="2015-06" db="UniProtKB">
        <authorList>
            <consortium name="EnsemblPlants"/>
        </authorList>
    </citation>
    <scope>IDENTIFICATION</scope>
</reference>
<dbReference type="AlphaFoldDB" id="I1PD85"/>
<dbReference type="Gramene" id="ORGLA03G0233100.1">
    <property type="protein sequence ID" value="ORGLA03G0233100.1"/>
    <property type="gene ID" value="ORGLA03G0233100"/>
</dbReference>
<proteinExistence type="predicted"/>